<feature type="region of interest" description="Disordered" evidence="1">
    <location>
        <begin position="1"/>
        <end position="62"/>
    </location>
</feature>
<sequence>MPGNNPFDNRGHKADDESGGHDSRVRLHQHRNNAEDPDRDGQPERDGERRWQMMHGPNSERH</sequence>
<gene>
    <name evidence="2" type="ORF">G4V63_00400</name>
</gene>
<name>A0A7C9VGA1_9BRAD</name>
<dbReference type="AlphaFoldDB" id="A0A7C9VGA1"/>
<protein>
    <submittedName>
        <fullName evidence="2">Uncharacterized protein</fullName>
    </submittedName>
</protein>
<accession>A0A7C9VGA1</accession>
<keyword evidence="3" id="KW-1185">Reference proteome</keyword>
<evidence type="ECO:0000313" key="2">
    <source>
        <dbReference type="EMBL" id="NGX93750.1"/>
    </source>
</evidence>
<feature type="compositionally biased region" description="Basic and acidic residues" evidence="1">
    <location>
        <begin position="32"/>
        <end position="51"/>
    </location>
</feature>
<proteinExistence type="predicted"/>
<feature type="compositionally biased region" description="Basic and acidic residues" evidence="1">
    <location>
        <begin position="9"/>
        <end position="25"/>
    </location>
</feature>
<organism evidence="2 3">
    <name type="scientific">Candidatus Afipia apatlaquensis</name>
    <dbReference type="NCBI Taxonomy" id="2712852"/>
    <lineage>
        <taxon>Bacteria</taxon>
        <taxon>Pseudomonadati</taxon>
        <taxon>Pseudomonadota</taxon>
        <taxon>Alphaproteobacteria</taxon>
        <taxon>Hyphomicrobiales</taxon>
        <taxon>Nitrobacteraceae</taxon>
        <taxon>Afipia</taxon>
    </lineage>
</organism>
<evidence type="ECO:0000313" key="3">
    <source>
        <dbReference type="Proteomes" id="UP000480266"/>
    </source>
</evidence>
<dbReference type="EMBL" id="JAAMRR010000022">
    <property type="protein sequence ID" value="NGX93750.1"/>
    <property type="molecule type" value="Genomic_DNA"/>
</dbReference>
<evidence type="ECO:0000256" key="1">
    <source>
        <dbReference type="SAM" id="MobiDB-lite"/>
    </source>
</evidence>
<comment type="caution">
    <text evidence="2">The sequence shown here is derived from an EMBL/GenBank/DDBJ whole genome shotgun (WGS) entry which is preliminary data.</text>
</comment>
<dbReference type="Proteomes" id="UP000480266">
    <property type="component" value="Unassembled WGS sequence"/>
</dbReference>
<reference evidence="2" key="1">
    <citation type="submission" date="2020-02" db="EMBL/GenBank/DDBJ databases">
        <title>Draft genome sequence of Candidatus Afipia apatlaquensis IBT-C3, a potential strain for decolorization of textile dyes.</title>
        <authorList>
            <person name="Sanchez-Reyes A."/>
            <person name="Breton-Deval L."/>
            <person name="Mangelson H."/>
            <person name="Sanchez-Flores A."/>
        </authorList>
    </citation>
    <scope>NUCLEOTIDE SEQUENCE [LARGE SCALE GENOMIC DNA]</scope>
    <source>
        <strain evidence="2">IBT-C3</strain>
    </source>
</reference>